<evidence type="ECO:0000313" key="7">
    <source>
        <dbReference type="Proteomes" id="UP000830375"/>
    </source>
</evidence>
<dbReference type="PANTHER" id="PTHR21353">
    <property type="match status" value="1"/>
</dbReference>
<gene>
    <name evidence="6" type="ORF">H4Q32_002796</name>
</gene>
<feature type="compositionally biased region" description="Low complexity" evidence="5">
    <location>
        <begin position="206"/>
        <end position="226"/>
    </location>
</feature>
<keyword evidence="7" id="KW-1185">Reference proteome</keyword>
<feature type="compositionally biased region" description="Low complexity" evidence="5">
    <location>
        <begin position="241"/>
        <end position="258"/>
    </location>
</feature>
<reference evidence="6 7" key="1">
    <citation type="submission" date="2022-01" db="EMBL/GenBank/DDBJ databases">
        <title>A high-quality chromosome-level genome assembly of rohu carp, Labeo rohita.</title>
        <authorList>
            <person name="Arick M.A. II"/>
            <person name="Hsu C.-Y."/>
            <person name="Magbanua Z."/>
            <person name="Pechanova O."/>
            <person name="Grover C."/>
            <person name="Miller E."/>
            <person name="Thrash A."/>
            <person name="Ezzel L."/>
            <person name="Alam S."/>
            <person name="Benzie J."/>
            <person name="Hamilton M."/>
            <person name="Karsi A."/>
            <person name="Lawrence M.L."/>
            <person name="Peterson D.G."/>
        </authorList>
    </citation>
    <scope>NUCLEOTIDE SEQUENCE [LARGE SCALE GENOMIC DNA]</scope>
    <source>
        <strain evidence="7">BAU-BD-2019</strain>
        <tissue evidence="6">Blood</tissue>
    </source>
</reference>
<name>A0ABQ8MRN8_LABRO</name>
<evidence type="ECO:0000313" key="6">
    <source>
        <dbReference type="EMBL" id="KAI2664558.1"/>
    </source>
</evidence>
<comment type="similarity">
    <text evidence="2">Belongs to the IL-6 superfamily.</text>
</comment>
<evidence type="ECO:0000256" key="3">
    <source>
        <dbReference type="ARBA" id="ARBA00022514"/>
    </source>
</evidence>
<organism evidence="6 7">
    <name type="scientific">Labeo rohita</name>
    <name type="common">Indian major carp</name>
    <name type="synonym">Cyprinus rohita</name>
    <dbReference type="NCBI Taxonomy" id="84645"/>
    <lineage>
        <taxon>Eukaryota</taxon>
        <taxon>Metazoa</taxon>
        <taxon>Chordata</taxon>
        <taxon>Craniata</taxon>
        <taxon>Vertebrata</taxon>
        <taxon>Euteleostomi</taxon>
        <taxon>Actinopterygii</taxon>
        <taxon>Neopterygii</taxon>
        <taxon>Teleostei</taxon>
        <taxon>Ostariophysi</taxon>
        <taxon>Cypriniformes</taxon>
        <taxon>Cyprinidae</taxon>
        <taxon>Labeoninae</taxon>
        <taxon>Labeonini</taxon>
        <taxon>Labeo</taxon>
    </lineage>
</organism>
<accession>A0ABQ8MRN8</accession>
<feature type="compositionally biased region" description="Basic and acidic residues" evidence="5">
    <location>
        <begin position="143"/>
        <end position="158"/>
    </location>
</feature>
<dbReference type="PANTHER" id="PTHR21353:SF9">
    <property type="match status" value="1"/>
</dbReference>
<sequence length="324" mass="36817">MREYKVISPVHLLKSLLATEQSSAHLQTEMFRQCLTPLCILILICLVCSNASSPLGHRGALSFSDSMRLTRTIRARVQQLLSRYKQQLFGDELFEYRELMLSTLPAVTVSYQNWLHMQDTERLRLASHNLKTFWTHLEGQRQQLEKEKDATNERQEQRRGKRGKPQPTLCQNFVNLQIDLRDLIRQVNSQLNTLSVKASTKSPLLHPVHSTSTSSPISSMHPSTESTTVLLTQIRTENPRSSTHSSETSSTSTTGKTSVGLPQPTQVSAASFFMGSQLSVDTQQTTTAETSRWIQHLRGYVILRDLERYLGRLARDYAVLQAKY</sequence>
<dbReference type="EMBL" id="JACTAM010000005">
    <property type="protein sequence ID" value="KAI2664558.1"/>
    <property type="molecule type" value="Genomic_DNA"/>
</dbReference>
<dbReference type="Proteomes" id="UP000830375">
    <property type="component" value="Unassembled WGS sequence"/>
</dbReference>
<dbReference type="InterPro" id="IPR010681">
    <property type="entry name" value="PRF/CT"/>
</dbReference>
<proteinExistence type="inferred from homology"/>
<evidence type="ECO:0000256" key="5">
    <source>
        <dbReference type="SAM" id="MobiDB-lite"/>
    </source>
</evidence>
<evidence type="ECO:0000256" key="4">
    <source>
        <dbReference type="ARBA" id="ARBA00022525"/>
    </source>
</evidence>
<comment type="caution">
    <text evidence="6">The sequence shown here is derived from an EMBL/GenBank/DDBJ whole genome shotgun (WGS) entry which is preliminary data.</text>
</comment>
<keyword evidence="4" id="KW-0964">Secreted</keyword>
<dbReference type="Gene3D" id="1.20.1250.10">
    <property type="match status" value="1"/>
</dbReference>
<feature type="compositionally biased region" description="Polar residues" evidence="5">
    <location>
        <begin position="227"/>
        <end position="240"/>
    </location>
</feature>
<dbReference type="SUPFAM" id="SSF47266">
    <property type="entry name" value="4-helical cytokines"/>
    <property type="match status" value="1"/>
</dbReference>
<keyword evidence="3" id="KW-0202">Cytokine</keyword>
<protein>
    <submittedName>
        <fullName evidence="6">Cardiotrophin-2</fullName>
    </submittedName>
</protein>
<evidence type="ECO:0000256" key="1">
    <source>
        <dbReference type="ARBA" id="ARBA00004613"/>
    </source>
</evidence>
<dbReference type="InterPro" id="IPR009079">
    <property type="entry name" value="4_helix_cytokine-like_core"/>
</dbReference>
<evidence type="ECO:0000256" key="2">
    <source>
        <dbReference type="ARBA" id="ARBA00007432"/>
    </source>
</evidence>
<feature type="region of interest" description="Disordered" evidence="5">
    <location>
        <begin position="200"/>
        <end position="262"/>
    </location>
</feature>
<feature type="region of interest" description="Disordered" evidence="5">
    <location>
        <begin position="141"/>
        <end position="168"/>
    </location>
</feature>
<comment type="subcellular location">
    <subcellularLocation>
        <location evidence="1">Secreted</location>
    </subcellularLocation>
</comment>